<keyword evidence="2" id="KW-0012">Acyltransferase</keyword>
<dbReference type="Gene3D" id="3.40.630.10">
    <property type="entry name" value="Zn peptidases"/>
    <property type="match status" value="1"/>
</dbReference>
<dbReference type="Proteomes" id="UP000253934">
    <property type="component" value="Unassembled WGS sequence"/>
</dbReference>
<reference evidence="4" key="1">
    <citation type="submission" date="2018-04" db="EMBL/GenBank/DDBJ databases">
        <title>Draft genome sequence of the Candidatus Spirobacillus cienkowskii, a pathogen of freshwater Daphnia species, reconstructed from hemolymph metagenomic reads.</title>
        <authorList>
            <person name="Bresciani L."/>
            <person name="Lemos L.N."/>
            <person name="Wale N."/>
            <person name="Lin J.Y."/>
            <person name="Fernandes G.R."/>
            <person name="Duffy M.A."/>
            <person name="Rodrigues J.M."/>
        </authorList>
    </citation>
    <scope>NUCLEOTIDE SEQUENCE [LARGE SCALE GENOMIC DNA]</scope>
    <source>
        <strain evidence="4">Binning01</strain>
    </source>
</reference>
<dbReference type="Pfam" id="PF04389">
    <property type="entry name" value="Peptidase_M28"/>
    <property type="match status" value="1"/>
</dbReference>
<evidence type="ECO:0000256" key="1">
    <source>
        <dbReference type="ARBA" id="ARBA00022679"/>
    </source>
</evidence>
<dbReference type="GO" id="GO:0008270">
    <property type="term" value="F:zinc ion binding"/>
    <property type="evidence" value="ECO:0007669"/>
    <property type="project" value="TreeGrafter"/>
</dbReference>
<protein>
    <recommendedName>
        <fullName evidence="3">Peptidase M28 domain-containing protein</fullName>
    </recommendedName>
</protein>
<dbReference type="GO" id="GO:0016603">
    <property type="term" value="F:glutaminyl-peptide cyclotransferase activity"/>
    <property type="evidence" value="ECO:0007669"/>
    <property type="project" value="TreeGrafter"/>
</dbReference>
<accession>A0A369KPJ6</accession>
<comment type="caution">
    <text evidence="4">The sequence shown here is derived from an EMBL/GenBank/DDBJ whole genome shotgun (WGS) entry which is preliminary data.</text>
</comment>
<dbReference type="InterPro" id="IPR040234">
    <property type="entry name" value="QC/QCL"/>
</dbReference>
<dbReference type="AlphaFoldDB" id="A0A369KPJ6"/>
<evidence type="ECO:0000259" key="3">
    <source>
        <dbReference type="Pfam" id="PF04389"/>
    </source>
</evidence>
<keyword evidence="5" id="KW-1185">Reference proteome</keyword>
<sequence>MRKTLCIWFHLFLGLLYLKNAHPNYVSFQKKPAFSINNLEKTMNWFTAEAHPMGSAAQTKIAHEITENLKQVGWKPKLLKFNATVPNFYSEKFGGSQSNGKTTIKIEGINVVAEKKGHAPCTILLGGHYDTKYFKSFKFVGANDGGSSTVLLIELARVLKEQKFHEKSLGACDIVLAFFDGEEAFLNDWFDGENFLGIQDNLYGSREFVKKLKKKNGQYNYNHNPIKLVLILDMIGHKNQYLSISHGSDETYSQLFINSAKKIKISKADFTVEDDHISFLSLNIPSLHIIDWKNTKEWHTSRDTPDIISYEAIANLGETILEFLNTHRI</sequence>
<dbReference type="InterPro" id="IPR007484">
    <property type="entry name" value="Peptidase_M28"/>
</dbReference>
<evidence type="ECO:0000256" key="2">
    <source>
        <dbReference type="ARBA" id="ARBA00023315"/>
    </source>
</evidence>
<dbReference type="EMBL" id="QOVW01000091">
    <property type="protein sequence ID" value="RDB35290.1"/>
    <property type="molecule type" value="Genomic_DNA"/>
</dbReference>
<dbReference type="PANTHER" id="PTHR12283">
    <property type="entry name" value="GLUTAMINYL-PEPTIDE CYCLOTRANSFERASE"/>
    <property type="match status" value="1"/>
</dbReference>
<dbReference type="PANTHER" id="PTHR12283:SF6">
    <property type="entry name" value="GLUTAMINYL-PEPTIDE CYCLOTRANSFERASE-RELATED"/>
    <property type="match status" value="1"/>
</dbReference>
<name>A0A369KPJ6_9BACT</name>
<evidence type="ECO:0000313" key="5">
    <source>
        <dbReference type="Proteomes" id="UP000253934"/>
    </source>
</evidence>
<keyword evidence="1" id="KW-0808">Transferase</keyword>
<feature type="domain" description="Peptidase M28" evidence="3">
    <location>
        <begin position="110"/>
        <end position="323"/>
    </location>
</feature>
<evidence type="ECO:0000313" key="4">
    <source>
        <dbReference type="EMBL" id="RDB35290.1"/>
    </source>
</evidence>
<dbReference type="SUPFAM" id="SSF53187">
    <property type="entry name" value="Zn-dependent exopeptidases"/>
    <property type="match status" value="1"/>
</dbReference>
<proteinExistence type="predicted"/>
<organism evidence="4 5">
    <name type="scientific">Spirobacillus cienkowskii</name>
    <dbReference type="NCBI Taxonomy" id="495820"/>
    <lineage>
        <taxon>Bacteria</taxon>
        <taxon>Pseudomonadati</taxon>
        <taxon>Bdellovibrionota</taxon>
        <taxon>Oligoflexia</taxon>
        <taxon>Silvanigrellales</taxon>
        <taxon>Spirobacillus</taxon>
    </lineage>
</organism>
<gene>
    <name evidence="4" type="ORF">DCC88_10860</name>
</gene>